<proteinExistence type="predicted"/>
<reference evidence="1" key="1">
    <citation type="journal article" date="2021" name="PeerJ">
        <title>Extensive microbial diversity within the chicken gut microbiome revealed by metagenomics and culture.</title>
        <authorList>
            <person name="Gilroy R."/>
            <person name="Ravi A."/>
            <person name="Getino M."/>
            <person name="Pursley I."/>
            <person name="Horton D.L."/>
            <person name="Alikhan N.F."/>
            <person name="Baker D."/>
            <person name="Gharbi K."/>
            <person name="Hall N."/>
            <person name="Watson M."/>
            <person name="Adriaenssens E.M."/>
            <person name="Foster-Nyarko E."/>
            <person name="Jarju S."/>
            <person name="Secka A."/>
            <person name="Antonio M."/>
            <person name="Oren A."/>
            <person name="Chaudhuri R.R."/>
            <person name="La Ragione R."/>
            <person name="Hildebrand F."/>
            <person name="Pallen M.J."/>
        </authorList>
    </citation>
    <scope>NUCLEOTIDE SEQUENCE</scope>
    <source>
        <strain evidence="1">CHK193-4272</strain>
    </source>
</reference>
<name>A0A9D1PH13_9FIRM</name>
<sequence length="57" mass="6713">MDGEEAKKIIDQIRNIILSRPNKENIDMNDSKEWVEVQESIKYLSDCVQEMNVFIIV</sequence>
<reference evidence="1" key="2">
    <citation type="submission" date="2021-04" db="EMBL/GenBank/DDBJ databases">
        <authorList>
            <person name="Gilroy R."/>
        </authorList>
    </citation>
    <scope>NUCLEOTIDE SEQUENCE</scope>
    <source>
        <strain evidence="1">CHK193-4272</strain>
    </source>
</reference>
<accession>A0A9D1PH13</accession>
<organism evidence="1 2">
    <name type="scientific">Candidatus Butyricicoccus avistercoris</name>
    <dbReference type="NCBI Taxonomy" id="2838518"/>
    <lineage>
        <taxon>Bacteria</taxon>
        <taxon>Bacillati</taxon>
        <taxon>Bacillota</taxon>
        <taxon>Clostridia</taxon>
        <taxon>Eubacteriales</taxon>
        <taxon>Butyricicoccaceae</taxon>
        <taxon>Butyricicoccus</taxon>
    </lineage>
</organism>
<dbReference type="AlphaFoldDB" id="A0A9D1PH13"/>
<dbReference type="EMBL" id="DXIE01000003">
    <property type="protein sequence ID" value="HIV61283.1"/>
    <property type="molecule type" value="Genomic_DNA"/>
</dbReference>
<evidence type="ECO:0000313" key="2">
    <source>
        <dbReference type="Proteomes" id="UP000886808"/>
    </source>
</evidence>
<comment type="caution">
    <text evidence="1">The sequence shown here is derived from an EMBL/GenBank/DDBJ whole genome shotgun (WGS) entry which is preliminary data.</text>
</comment>
<dbReference type="Proteomes" id="UP000886808">
    <property type="component" value="Unassembled WGS sequence"/>
</dbReference>
<gene>
    <name evidence="1" type="ORF">H9746_00285</name>
</gene>
<protein>
    <submittedName>
        <fullName evidence="1">Uncharacterized protein</fullName>
    </submittedName>
</protein>
<evidence type="ECO:0000313" key="1">
    <source>
        <dbReference type="EMBL" id="HIV61283.1"/>
    </source>
</evidence>